<accession>A0ACB8U1T3</accession>
<dbReference type="EMBL" id="MU274914">
    <property type="protein sequence ID" value="KAI0088236.1"/>
    <property type="molecule type" value="Genomic_DNA"/>
</dbReference>
<evidence type="ECO:0000313" key="1">
    <source>
        <dbReference type="EMBL" id="KAI0088236.1"/>
    </source>
</evidence>
<name>A0ACB8U1T3_9APHY</name>
<reference evidence="1" key="1">
    <citation type="journal article" date="2021" name="Environ. Microbiol.">
        <title>Gene family expansions and transcriptome signatures uncover fungal adaptations to wood decay.</title>
        <authorList>
            <person name="Hage H."/>
            <person name="Miyauchi S."/>
            <person name="Viragh M."/>
            <person name="Drula E."/>
            <person name="Min B."/>
            <person name="Chaduli D."/>
            <person name="Navarro D."/>
            <person name="Favel A."/>
            <person name="Norest M."/>
            <person name="Lesage-Meessen L."/>
            <person name="Balint B."/>
            <person name="Merenyi Z."/>
            <person name="de Eugenio L."/>
            <person name="Morin E."/>
            <person name="Martinez A.T."/>
            <person name="Baldrian P."/>
            <person name="Stursova M."/>
            <person name="Martinez M.J."/>
            <person name="Novotny C."/>
            <person name="Magnuson J.K."/>
            <person name="Spatafora J.W."/>
            <person name="Maurice S."/>
            <person name="Pangilinan J."/>
            <person name="Andreopoulos W."/>
            <person name="LaButti K."/>
            <person name="Hundley H."/>
            <person name="Na H."/>
            <person name="Kuo A."/>
            <person name="Barry K."/>
            <person name="Lipzen A."/>
            <person name="Henrissat B."/>
            <person name="Riley R."/>
            <person name="Ahrendt S."/>
            <person name="Nagy L.G."/>
            <person name="Grigoriev I.V."/>
            <person name="Martin F."/>
            <person name="Rosso M.N."/>
        </authorList>
    </citation>
    <scope>NUCLEOTIDE SEQUENCE</scope>
    <source>
        <strain evidence="1">CBS 384.51</strain>
    </source>
</reference>
<sequence>LTWDLALACIALAVKFHRDVLPPLYPVTAEEFLLISPHTMEYDDLESAQRDLLSALSFRVGSNTPGAYMDELWEALASLRTLIQRRGNWQVTKIETWELLSDTLLDASYLNYPSHLLTGCALILGTVESLVLTMKAEAADILKLHATGRAPRTKRREAECTCASLKKRARKAVKYVERDMRDLLDVPEVRLLISGWLCC</sequence>
<organism evidence="1 2">
    <name type="scientific">Irpex rosettiformis</name>
    <dbReference type="NCBI Taxonomy" id="378272"/>
    <lineage>
        <taxon>Eukaryota</taxon>
        <taxon>Fungi</taxon>
        <taxon>Dikarya</taxon>
        <taxon>Basidiomycota</taxon>
        <taxon>Agaricomycotina</taxon>
        <taxon>Agaricomycetes</taxon>
        <taxon>Polyporales</taxon>
        <taxon>Irpicaceae</taxon>
        <taxon>Irpex</taxon>
    </lineage>
</organism>
<comment type="caution">
    <text evidence="1">The sequence shown here is derived from an EMBL/GenBank/DDBJ whole genome shotgun (WGS) entry which is preliminary data.</text>
</comment>
<keyword evidence="2" id="KW-1185">Reference proteome</keyword>
<dbReference type="Proteomes" id="UP001055072">
    <property type="component" value="Unassembled WGS sequence"/>
</dbReference>
<proteinExistence type="predicted"/>
<feature type="non-terminal residue" evidence="1">
    <location>
        <position position="1"/>
    </location>
</feature>
<evidence type="ECO:0000313" key="2">
    <source>
        <dbReference type="Proteomes" id="UP001055072"/>
    </source>
</evidence>
<gene>
    <name evidence="1" type="ORF">BDY19DRAFT_891544</name>
</gene>
<protein>
    <submittedName>
        <fullName evidence="1">Uncharacterized protein</fullName>
    </submittedName>
</protein>